<keyword evidence="3 5" id="KW-0690">Ribosome biogenesis</keyword>
<comment type="similarity">
    <text evidence="1 5">Belongs to the NOP53 family.</text>
</comment>
<feature type="compositionally biased region" description="Basic and acidic residues" evidence="6">
    <location>
        <begin position="258"/>
        <end position="276"/>
    </location>
</feature>
<dbReference type="GO" id="GO:0000027">
    <property type="term" value="P:ribosomal large subunit assembly"/>
    <property type="evidence" value="ECO:0007669"/>
    <property type="project" value="UniProtKB-UniRule"/>
</dbReference>
<dbReference type="GO" id="GO:0005730">
    <property type="term" value="C:nucleolus"/>
    <property type="evidence" value="ECO:0007669"/>
    <property type="project" value="UniProtKB-SubCell"/>
</dbReference>
<sequence>MAPGKRTGAAKGSRHNKKYWRKGTNIEEIEDAIHTKSRQKETGGVISEMKDEEIFMIDRVSTESKKPKLTNRQSAALEKITRNITAKQTSLPKPPTKMLKKPAKLPRGNAILKAQTAAKLAPKKTTKKDNFDVWSKDLTPKVDNLDNELAAEHYLKIVKKKQPKTPAKSITSLLPNVEVAKPGASYNPEESEYVEYVTKIAQDEQKLIDQEAKIKRGINPQWEKVATEHERFLEMAEGLHIHPKFDQTDGDDSEEKPDDEKTFTSEVVKCDRLTKEQKKKKEKAEKLDKSEKRRLEEKAKEVDSHNVYRTKQLHKELDEEAKRIHSAAEQRKKQKLLQKLTKRQRLGKGNFTEAEDPFLLQEELTGSLRTVKPQGHILDDRMKSLQRRNMLPIGGEKEKKLKKSLKRKIVEKRSVKAVVKGSRVI</sequence>
<dbReference type="PANTHER" id="PTHR14211">
    <property type="entry name" value="GLIOMA SUPPRESSOR CANDIDATE REGION GENE 2"/>
    <property type="match status" value="1"/>
</dbReference>
<dbReference type="EnsemblMetazoa" id="CJA14818.1">
    <property type="protein sequence ID" value="CJA14818.1"/>
    <property type="gene ID" value="WBGene00134022"/>
</dbReference>
<dbReference type="Pfam" id="PF07767">
    <property type="entry name" value="Nop53"/>
    <property type="match status" value="1"/>
</dbReference>
<keyword evidence="4 5" id="KW-0539">Nucleus</keyword>
<feature type="region of interest" description="Disordered" evidence="6">
    <location>
        <begin position="86"/>
        <end position="107"/>
    </location>
</feature>
<evidence type="ECO:0000313" key="7">
    <source>
        <dbReference type="EnsemblMetazoa" id="CJA14818.1"/>
    </source>
</evidence>
<reference evidence="7" key="2">
    <citation type="submission" date="2022-06" db="UniProtKB">
        <authorList>
            <consortium name="EnsemblMetazoa"/>
        </authorList>
    </citation>
    <scope>IDENTIFICATION</scope>
    <source>
        <strain evidence="7">DF5081</strain>
    </source>
</reference>
<accession>A0A8R1DX87</accession>
<feature type="region of interest" description="Disordered" evidence="6">
    <location>
        <begin position="1"/>
        <end position="23"/>
    </location>
</feature>
<feature type="compositionally biased region" description="Basic and acidic residues" evidence="6">
    <location>
        <begin position="282"/>
        <end position="306"/>
    </location>
</feature>
<evidence type="ECO:0000256" key="2">
    <source>
        <dbReference type="ARBA" id="ARBA00018339"/>
    </source>
</evidence>
<dbReference type="AlphaFoldDB" id="A0A8R1DX87"/>
<dbReference type="GO" id="GO:1901857">
    <property type="term" value="P:positive regulation of cellular respiration"/>
    <property type="evidence" value="ECO:0007669"/>
    <property type="project" value="EnsemblMetazoa"/>
</dbReference>
<comment type="subcellular location">
    <subcellularLocation>
        <location evidence="5">Nucleus</location>
        <location evidence="5">Nucleolus</location>
    </subcellularLocation>
    <subcellularLocation>
        <location evidence="5">Nucleus</location>
        <location evidence="5">Nucleoplasm</location>
    </subcellularLocation>
</comment>
<evidence type="ECO:0000256" key="5">
    <source>
        <dbReference type="PIRNR" id="PIRNR017302"/>
    </source>
</evidence>
<feature type="region of interest" description="Disordered" evidence="6">
    <location>
        <begin position="237"/>
        <end position="309"/>
    </location>
</feature>
<evidence type="ECO:0000256" key="1">
    <source>
        <dbReference type="ARBA" id="ARBA00008838"/>
    </source>
</evidence>
<dbReference type="PIRSF" id="PIRSF017302">
    <property type="entry name" value="Gltscr2"/>
    <property type="match status" value="1"/>
</dbReference>
<dbReference type="GO" id="GO:0005654">
    <property type="term" value="C:nucleoplasm"/>
    <property type="evidence" value="ECO:0007669"/>
    <property type="project" value="UniProtKB-SubCell"/>
</dbReference>
<organism evidence="7 8">
    <name type="scientific">Caenorhabditis japonica</name>
    <dbReference type="NCBI Taxonomy" id="281687"/>
    <lineage>
        <taxon>Eukaryota</taxon>
        <taxon>Metazoa</taxon>
        <taxon>Ecdysozoa</taxon>
        <taxon>Nematoda</taxon>
        <taxon>Chromadorea</taxon>
        <taxon>Rhabditida</taxon>
        <taxon>Rhabditina</taxon>
        <taxon>Rhabditomorpha</taxon>
        <taxon>Rhabditoidea</taxon>
        <taxon>Rhabditidae</taxon>
        <taxon>Peloderinae</taxon>
        <taxon>Caenorhabditis</taxon>
    </lineage>
</organism>
<evidence type="ECO:0000313" key="8">
    <source>
        <dbReference type="Proteomes" id="UP000005237"/>
    </source>
</evidence>
<dbReference type="GO" id="GO:0008097">
    <property type="term" value="F:5S rRNA binding"/>
    <property type="evidence" value="ECO:0007669"/>
    <property type="project" value="TreeGrafter"/>
</dbReference>
<evidence type="ECO:0000256" key="6">
    <source>
        <dbReference type="SAM" id="MobiDB-lite"/>
    </source>
</evidence>
<dbReference type="PANTHER" id="PTHR14211:SF7">
    <property type="entry name" value="RIBOSOME BIOGENESIS PROTEIN NOP53"/>
    <property type="match status" value="1"/>
</dbReference>
<evidence type="ECO:0000256" key="3">
    <source>
        <dbReference type="ARBA" id="ARBA00022517"/>
    </source>
</evidence>
<feature type="compositionally biased region" description="Basic and acidic residues" evidence="6">
    <location>
        <begin position="237"/>
        <end position="247"/>
    </location>
</feature>
<reference evidence="8" key="1">
    <citation type="submission" date="2010-08" db="EMBL/GenBank/DDBJ databases">
        <authorList>
            <consortium name="Caenorhabditis japonica Sequencing Consortium"/>
            <person name="Wilson R.K."/>
        </authorList>
    </citation>
    <scope>NUCLEOTIDE SEQUENCE [LARGE SCALE GENOMIC DNA]</scope>
    <source>
        <strain evidence="8">DF5081</strain>
    </source>
</reference>
<proteinExistence type="inferred from homology"/>
<name>A0A8R1DX87_CAEJA</name>
<protein>
    <recommendedName>
        <fullName evidence="2 5">Ribosome biogenesis protein NOP53</fullName>
    </recommendedName>
</protein>
<evidence type="ECO:0000256" key="4">
    <source>
        <dbReference type="ARBA" id="ARBA00023242"/>
    </source>
</evidence>
<comment type="function">
    <text evidence="5">May play a role in ribosome biogenesis.</text>
</comment>
<keyword evidence="8" id="KW-1185">Reference proteome</keyword>
<feature type="compositionally biased region" description="Acidic residues" evidence="6">
    <location>
        <begin position="248"/>
        <end position="257"/>
    </location>
</feature>
<feature type="compositionally biased region" description="Basic residues" evidence="6">
    <location>
        <begin position="12"/>
        <end position="21"/>
    </location>
</feature>
<dbReference type="Proteomes" id="UP000005237">
    <property type="component" value="Unassembled WGS sequence"/>
</dbReference>
<dbReference type="InterPro" id="IPR011687">
    <property type="entry name" value="Nop53/GLTSCR2"/>
</dbReference>
<dbReference type="GO" id="GO:0006364">
    <property type="term" value="P:rRNA processing"/>
    <property type="evidence" value="ECO:0007669"/>
    <property type="project" value="TreeGrafter"/>
</dbReference>